<gene>
    <name evidence="1" type="ORF">GWK47_052203</name>
</gene>
<organism evidence="1 2">
    <name type="scientific">Chionoecetes opilio</name>
    <name type="common">Atlantic snow crab</name>
    <name type="synonym">Cancer opilio</name>
    <dbReference type="NCBI Taxonomy" id="41210"/>
    <lineage>
        <taxon>Eukaryota</taxon>
        <taxon>Metazoa</taxon>
        <taxon>Ecdysozoa</taxon>
        <taxon>Arthropoda</taxon>
        <taxon>Crustacea</taxon>
        <taxon>Multicrustacea</taxon>
        <taxon>Malacostraca</taxon>
        <taxon>Eumalacostraca</taxon>
        <taxon>Eucarida</taxon>
        <taxon>Decapoda</taxon>
        <taxon>Pleocyemata</taxon>
        <taxon>Brachyura</taxon>
        <taxon>Eubrachyura</taxon>
        <taxon>Majoidea</taxon>
        <taxon>Majidae</taxon>
        <taxon>Chionoecetes</taxon>
    </lineage>
</organism>
<protein>
    <submittedName>
        <fullName evidence="1">Uncharacterized protein</fullName>
    </submittedName>
</protein>
<accession>A0A8J4Y1M5</accession>
<comment type="caution">
    <text evidence="1">The sequence shown here is derived from an EMBL/GenBank/DDBJ whole genome shotgun (WGS) entry which is preliminary data.</text>
</comment>
<reference evidence="1" key="1">
    <citation type="submission" date="2020-07" db="EMBL/GenBank/DDBJ databases">
        <title>The High-quality genome of the commercially important snow crab, Chionoecetes opilio.</title>
        <authorList>
            <person name="Jeong J.-H."/>
            <person name="Ryu S."/>
        </authorList>
    </citation>
    <scope>NUCLEOTIDE SEQUENCE</scope>
    <source>
        <strain evidence="1">MADBK_172401_WGS</strain>
        <tissue evidence="1">Digestive gland</tissue>
    </source>
</reference>
<evidence type="ECO:0000313" key="2">
    <source>
        <dbReference type="Proteomes" id="UP000770661"/>
    </source>
</evidence>
<dbReference type="Proteomes" id="UP000770661">
    <property type="component" value="Unassembled WGS sequence"/>
</dbReference>
<proteinExistence type="predicted"/>
<keyword evidence="2" id="KW-1185">Reference proteome</keyword>
<evidence type="ECO:0000313" key="1">
    <source>
        <dbReference type="EMBL" id="KAG0718567.1"/>
    </source>
</evidence>
<dbReference type="EMBL" id="JACEEZ010015844">
    <property type="protein sequence ID" value="KAG0718567.1"/>
    <property type="molecule type" value="Genomic_DNA"/>
</dbReference>
<sequence>MVDKSQVKMRTDDRRRAREFRQAKAGVMRVAAVTQAKACRPKVAGWWTVVAAAAAVRRPADERMQPNA</sequence>
<name>A0A8J4Y1M5_CHIOP</name>
<dbReference type="AlphaFoldDB" id="A0A8J4Y1M5"/>